<dbReference type="Gene3D" id="3.30.1460.10">
    <property type="match status" value="1"/>
</dbReference>
<dbReference type="Proteomes" id="UP000001062">
    <property type="component" value="Chromosome"/>
</dbReference>
<dbReference type="EMBL" id="CP002583">
    <property type="protein sequence ID" value="ADZ89754.1"/>
    <property type="molecule type" value="Genomic_DNA"/>
</dbReference>
<keyword evidence="2" id="KW-1185">Reference proteome</keyword>
<dbReference type="PATRIC" id="fig|717774.3.peg.467"/>
<evidence type="ECO:0008006" key="3">
    <source>
        <dbReference type="Google" id="ProtNLM"/>
    </source>
</evidence>
<organism evidence="1 2">
    <name type="scientific">Marinomonas mediterranea (strain ATCC 700492 / JCM 21426 / NBRC 103028 / MMB-1)</name>
    <dbReference type="NCBI Taxonomy" id="717774"/>
    <lineage>
        <taxon>Bacteria</taxon>
        <taxon>Pseudomonadati</taxon>
        <taxon>Pseudomonadota</taxon>
        <taxon>Gammaproteobacteria</taxon>
        <taxon>Oceanospirillales</taxon>
        <taxon>Oceanospirillaceae</taxon>
        <taxon>Marinomonas</taxon>
    </lineage>
</organism>
<accession>F2JZH1</accession>
<dbReference type="RefSeq" id="WP_013659660.1">
    <property type="nucleotide sequence ID" value="NC_015276.1"/>
</dbReference>
<sequence>MNGTWHAERLLKALSSQYRITNLALDNVGCAGLKLTDGTHIQFECDSQKNILRTFIKIGKCDDFNIENALLFETLLTLNNTPSSSKLLLDEQKANIYLSQSEYIPDLSIEKLDALLDENLTTKNHIIEQLKRAERTNTRTTPSQHLNLNYRNIKDRIHD</sequence>
<dbReference type="HOGENOM" id="CLU_1658698_0_0_6"/>
<reference evidence="1 2" key="1">
    <citation type="journal article" date="2012" name="Stand. Genomic Sci.">
        <title>Complete genome sequence of the melanogenic marine bacterium Marinomonas mediterranea type strain (MMB-1(T)).</title>
        <authorList>
            <person name="Lucas-Elio P."/>
            <person name="Goodwin L."/>
            <person name="Woyke T."/>
            <person name="Pitluck S."/>
            <person name="Nolan M."/>
            <person name="Kyrpides N.C."/>
            <person name="Detter J.C."/>
            <person name="Copeland A."/>
            <person name="Teshima H."/>
            <person name="Bruce D."/>
            <person name="Detter C."/>
            <person name="Tapia R."/>
            <person name="Han S."/>
            <person name="Land M.L."/>
            <person name="Ivanova N."/>
            <person name="Mikhailova N."/>
            <person name="Johnston A.W."/>
            <person name="Sanchez-Amat A."/>
        </authorList>
    </citation>
    <scope>NUCLEOTIDE SEQUENCE [LARGE SCALE GENOMIC DNA]</scope>
    <source>
        <strain evidence="2">ATCC 700492 / JCM 21426 / NBRC 103028 / MMB-1</strain>
    </source>
</reference>
<gene>
    <name evidence="1" type="ordered locus">Marme_0455</name>
</gene>
<name>F2JZH1_MARM1</name>
<dbReference type="STRING" id="717774.Marme_0455"/>
<proteinExistence type="predicted"/>
<evidence type="ECO:0000313" key="2">
    <source>
        <dbReference type="Proteomes" id="UP000001062"/>
    </source>
</evidence>
<protein>
    <recommendedName>
        <fullName evidence="3">Tir chaperone family protein</fullName>
    </recommendedName>
</protein>
<dbReference type="SUPFAM" id="SSF69635">
    <property type="entry name" value="Type III secretory system chaperone-like"/>
    <property type="match status" value="1"/>
</dbReference>
<evidence type="ECO:0000313" key="1">
    <source>
        <dbReference type="EMBL" id="ADZ89754.1"/>
    </source>
</evidence>
<dbReference type="CDD" id="cd16364">
    <property type="entry name" value="T3SC_I-like"/>
    <property type="match status" value="1"/>
</dbReference>
<dbReference type="AlphaFoldDB" id="F2JZH1"/>
<dbReference type="KEGG" id="mme:Marme_0455"/>